<reference evidence="1" key="1">
    <citation type="submission" date="2024-02" db="EMBL/GenBank/DDBJ databases">
        <title>Metagenome Assembled Genome of Zalaria obscura JY119.</title>
        <authorList>
            <person name="Vighnesh L."/>
            <person name="Jagadeeshwari U."/>
            <person name="Venkata Ramana C."/>
            <person name="Sasikala C."/>
        </authorList>
    </citation>
    <scope>NUCLEOTIDE SEQUENCE</scope>
    <source>
        <strain evidence="1">JY119</strain>
    </source>
</reference>
<dbReference type="EMBL" id="JAMKPW020000018">
    <property type="protein sequence ID" value="KAK8208988.1"/>
    <property type="molecule type" value="Genomic_DNA"/>
</dbReference>
<dbReference type="Proteomes" id="UP001320706">
    <property type="component" value="Unassembled WGS sequence"/>
</dbReference>
<sequence length="588" mass="65390">MPFYPPEWVPKLPFDPPDSIPIEKFMFDENYGRYPMGYSKPPYTCGLTGKAYSALDVKDRVDYLARALSKELGFLPNVGSEWDKVIGVFSYNTIDTLPLAWATHRLGGIQTPANAAYSVGEVEHQMRDSGAKCLFTCLPLLPTALEAAQRIGIPKERVYLLEVPESMTPGVTSEGYKTVNDLIEEGKKLDSLEKLNWEDGEGKRRTAFLCYSSGTSGLPKGVMISHRNVIANVMQFASYEKPWRDTQIEPGNQSDYIETILGLLPMSHIYALVLICHASTYRGDGVIVLPKFEFKPMLEAIQRFSIEMLFLVSQSERAPSISSQISVDRYLAGQLMVKHMFTGAAPLGKETAEDLQAMFPKWIVKQGYGLTETATLVCANAAHDNWFGSSGSLAPSIEARLVTVEGNEITGYDQPGELWVKSPAVVLGYLNNPKATRETFVDGYMRTGDEAMIRKNPKSGNEHVFITDRIKELIKVKGLQVAPAELEAHLLTHPAVNDCVVIGVPSDRDGEVPKAFVVKSPSVGLEDSDVMVKREIQKHVEKHKSKHKWLAGGVEFIDVVPKSPSGKILRRLLRDQEREKRRQQGAKL</sequence>
<proteinExistence type="predicted"/>
<gene>
    <name evidence="1" type="ORF">M8818_003952</name>
</gene>
<organism evidence="1 2">
    <name type="scientific">Zalaria obscura</name>
    <dbReference type="NCBI Taxonomy" id="2024903"/>
    <lineage>
        <taxon>Eukaryota</taxon>
        <taxon>Fungi</taxon>
        <taxon>Dikarya</taxon>
        <taxon>Ascomycota</taxon>
        <taxon>Pezizomycotina</taxon>
        <taxon>Dothideomycetes</taxon>
        <taxon>Dothideomycetidae</taxon>
        <taxon>Dothideales</taxon>
        <taxon>Zalariaceae</taxon>
        <taxon>Zalaria</taxon>
    </lineage>
</organism>
<evidence type="ECO:0000313" key="2">
    <source>
        <dbReference type="Proteomes" id="UP001320706"/>
    </source>
</evidence>
<protein>
    <submittedName>
        <fullName evidence="1">Uncharacterized protein</fullName>
    </submittedName>
</protein>
<keyword evidence="2" id="KW-1185">Reference proteome</keyword>
<evidence type="ECO:0000313" key="1">
    <source>
        <dbReference type="EMBL" id="KAK8208988.1"/>
    </source>
</evidence>
<comment type="caution">
    <text evidence="1">The sequence shown here is derived from an EMBL/GenBank/DDBJ whole genome shotgun (WGS) entry which is preliminary data.</text>
</comment>
<accession>A0ACC3SHG5</accession>
<name>A0ACC3SHG5_9PEZI</name>